<proteinExistence type="predicted"/>
<sequence>MRRLLVLLTLIAAGSAAASEQDAKLSRLAWSAFECHELALIADNQPEKVRLFRLGSDASTKFSEAVRAGKVSDIEMFNFVPGGMVDIVRSTDAPSAEFVVGRIYQLVVVTTFEWVTQKDSGGKALPPDKWVVDPLEMKGIAQTKYRQANCELIK</sequence>
<evidence type="ECO:0000313" key="3">
    <source>
        <dbReference type="Proteomes" id="UP000292974"/>
    </source>
</evidence>
<evidence type="ECO:0000256" key="1">
    <source>
        <dbReference type="SAM" id="SignalP"/>
    </source>
</evidence>
<dbReference type="RefSeq" id="WP_130715818.1">
    <property type="nucleotide sequence ID" value="NZ_SIOP01000001.1"/>
</dbReference>
<dbReference type="EMBL" id="SIOP01000001">
    <property type="protein sequence ID" value="TAY50930.1"/>
    <property type="molecule type" value="Genomic_DNA"/>
</dbReference>
<accession>A0A7M3DQM4</accession>
<dbReference type="AlphaFoldDB" id="A0A7M3DQM4"/>
<reference evidence="2 3" key="1">
    <citation type="submission" date="2019-02" db="EMBL/GenBank/DDBJ databases">
        <title>The genomic architecture of introgression among sibling species of bacteria.</title>
        <authorList>
            <person name="Cavassim M.I.A."/>
            <person name="Moeskjaer S."/>
            <person name="Moslemi C."/>
            <person name="Fields B."/>
            <person name="Bachmann A."/>
            <person name="Vilhjalmsson B."/>
            <person name="Schierup M.H."/>
            <person name="Young J.P.W."/>
            <person name="Andersen S.U."/>
        </authorList>
    </citation>
    <scope>NUCLEOTIDE SEQUENCE [LARGE SCALE GENOMIC DNA]</scope>
    <source>
        <strain evidence="2 3">SM135B</strain>
    </source>
</reference>
<name>A0A7M3DQM4_RHILE</name>
<organism evidence="2 3">
    <name type="scientific">Rhizobium leguminosarum</name>
    <dbReference type="NCBI Taxonomy" id="384"/>
    <lineage>
        <taxon>Bacteria</taxon>
        <taxon>Pseudomonadati</taxon>
        <taxon>Pseudomonadota</taxon>
        <taxon>Alphaproteobacteria</taxon>
        <taxon>Hyphomicrobiales</taxon>
        <taxon>Rhizobiaceae</taxon>
        <taxon>Rhizobium/Agrobacterium group</taxon>
        <taxon>Rhizobium</taxon>
    </lineage>
</organism>
<protein>
    <submittedName>
        <fullName evidence="2">Uncharacterized protein</fullName>
    </submittedName>
</protein>
<keyword evidence="1" id="KW-0732">Signal</keyword>
<evidence type="ECO:0000313" key="2">
    <source>
        <dbReference type="EMBL" id="TAY50930.1"/>
    </source>
</evidence>
<dbReference type="Proteomes" id="UP000292974">
    <property type="component" value="Unassembled WGS sequence"/>
</dbReference>
<feature type="signal peptide" evidence="1">
    <location>
        <begin position="1"/>
        <end position="18"/>
    </location>
</feature>
<gene>
    <name evidence="2" type="ORF">ELH90_04005</name>
</gene>
<feature type="chain" id="PRO_5029685273" evidence="1">
    <location>
        <begin position="19"/>
        <end position="154"/>
    </location>
</feature>
<comment type="caution">
    <text evidence="2">The sequence shown here is derived from an EMBL/GenBank/DDBJ whole genome shotgun (WGS) entry which is preliminary data.</text>
</comment>